<sequence length="170" mass="19717">MDSKYKPSNEAMKDKLNEYIIFVDQVLQPQLEIATSAREETDLEIKEYNELKGQLQMATDRHRKDQEASDKKQPANLSSHEALVDLGHRMIYCRATIYDRNQVFVNIGMGFHVEFSLKEAIIFIDSRINYLRCEVLQHRIDKVNEVASHLENALELLESLGHEIRNTGNL</sequence>
<keyword evidence="1" id="KW-0175">Coiled coil</keyword>
<dbReference type="InterPro" id="IPR004127">
    <property type="entry name" value="Prefoldin_subunit_alpha"/>
</dbReference>
<proteinExistence type="predicted"/>
<evidence type="ECO:0000256" key="2">
    <source>
        <dbReference type="SAM" id="MobiDB-lite"/>
    </source>
</evidence>
<dbReference type="CDD" id="cd23158">
    <property type="entry name" value="Prefoldin_UXT"/>
    <property type="match status" value="1"/>
</dbReference>
<dbReference type="AlphaFoldDB" id="A0A7S3V4R9"/>
<dbReference type="SUPFAM" id="SSF46579">
    <property type="entry name" value="Prefoldin"/>
    <property type="match status" value="1"/>
</dbReference>
<evidence type="ECO:0008006" key="4">
    <source>
        <dbReference type="Google" id="ProtNLM"/>
    </source>
</evidence>
<gene>
    <name evidence="3" type="ORF">CDEB00056_LOCUS1369</name>
</gene>
<accession>A0A7S3V4R9</accession>
<organism evidence="3">
    <name type="scientific">Chaetoceros debilis</name>
    <dbReference type="NCBI Taxonomy" id="122233"/>
    <lineage>
        <taxon>Eukaryota</taxon>
        <taxon>Sar</taxon>
        <taxon>Stramenopiles</taxon>
        <taxon>Ochrophyta</taxon>
        <taxon>Bacillariophyta</taxon>
        <taxon>Coscinodiscophyceae</taxon>
        <taxon>Chaetocerotophycidae</taxon>
        <taxon>Chaetocerotales</taxon>
        <taxon>Chaetocerotaceae</taxon>
        <taxon>Chaetoceros</taxon>
    </lineage>
</organism>
<feature type="region of interest" description="Disordered" evidence="2">
    <location>
        <begin position="55"/>
        <end position="76"/>
    </location>
</feature>
<reference evidence="3" key="1">
    <citation type="submission" date="2021-01" db="EMBL/GenBank/DDBJ databases">
        <authorList>
            <person name="Corre E."/>
            <person name="Pelletier E."/>
            <person name="Niang G."/>
            <person name="Scheremetjew M."/>
            <person name="Finn R."/>
            <person name="Kale V."/>
            <person name="Holt S."/>
            <person name="Cochrane G."/>
            <person name="Meng A."/>
            <person name="Brown T."/>
            <person name="Cohen L."/>
        </authorList>
    </citation>
    <scope>NUCLEOTIDE SEQUENCE</scope>
    <source>
        <strain evidence="3">MM31A-1</strain>
    </source>
</reference>
<dbReference type="Gene3D" id="1.10.287.370">
    <property type="match status" value="1"/>
</dbReference>
<dbReference type="Pfam" id="PF02996">
    <property type="entry name" value="Prefoldin"/>
    <property type="match status" value="1"/>
</dbReference>
<feature type="coiled-coil region" evidence="1">
    <location>
        <begin position="133"/>
        <end position="160"/>
    </location>
</feature>
<evidence type="ECO:0000256" key="1">
    <source>
        <dbReference type="SAM" id="Coils"/>
    </source>
</evidence>
<dbReference type="InterPro" id="IPR009053">
    <property type="entry name" value="Prefoldin"/>
</dbReference>
<protein>
    <recommendedName>
        <fullName evidence="4">Prefoldin subunit 3</fullName>
    </recommendedName>
</protein>
<dbReference type="EMBL" id="HBIO01001895">
    <property type="protein sequence ID" value="CAE0456528.1"/>
    <property type="molecule type" value="Transcribed_RNA"/>
</dbReference>
<feature type="compositionally biased region" description="Basic and acidic residues" evidence="2">
    <location>
        <begin position="59"/>
        <end position="73"/>
    </location>
</feature>
<evidence type="ECO:0000313" key="3">
    <source>
        <dbReference type="EMBL" id="CAE0456528.1"/>
    </source>
</evidence>
<name>A0A7S3V4R9_9STRA</name>